<feature type="region of interest" description="Disordered" evidence="2">
    <location>
        <begin position="453"/>
        <end position="501"/>
    </location>
</feature>
<proteinExistence type="predicted"/>
<feature type="compositionally biased region" description="Polar residues" evidence="2">
    <location>
        <begin position="543"/>
        <end position="575"/>
    </location>
</feature>
<feature type="compositionally biased region" description="Polar residues" evidence="2">
    <location>
        <begin position="31"/>
        <end position="42"/>
    </location>
</feature>
<organism evidence="3 4">
    <name type="scientific">Monopterus albus</name>
    <name type="common">Swamp eel</name>
    <dbReference type="NCBI Taxonomy" id="43700"/>
    <lineage>
        <taxon>Eukaryota</taxon>
        <taxon>Metazoa</taxon>
        <taxon>Chordata</taxon>
        <taxon>Craniata</taxon>
        <taxon>Vertebrata</taxon>
        <taxon>Euteleostomi</taxon>
        <taxon>Actinopterygii</taxon>
        <taxon>Neopterygii</taxon>
        <taxon>Teleostei</taxon>
        <taxon>Neoteleostei</taxon>
        <taxon>Acanthomorphata</taxon>
        <taxon>Anabantaria</taxon>
        <taxon>Synbranchiformes</taxon>
        <taxon>Synbranchidae</taxon>
        <taxon>Monopterus</taxon>
    </lineage>
</organism>
<feature type="compositionally biased region" description="Polar residues" evidence="2">
    <location>
        <begin position="475"/>
        <end position="499"/>
    </location>
</feature>
<evidence type="ECO:0000256" key="2">
    <source>
        <dbReference type="SAM" id="MobiDB-lite"/>
    </source>
</evidence>
<dbReference type="STRING" id="43700.ENSMALP00000001278"/>
<reference evidence="3" key="2">
    <citation type="submission" date="2025-09" db="UniProtKB">
        <authorList>
            <consortium name="Ensembl"/>
        </authorList>
    </citation>
    <scope>IDENTIFICATION</scope>
</reference>
<name>A0A3Q3IBZ3_MONAL</name>
<feature type="compositionally biased region" description="Basic and acidic residues" evidence="2">
    <location>
        <begin position="21"/>
        <end position="30"/>
    </location>
</feature>
<keyword evidence="4" id="KW-1185">Reference proteome</keyword>
<keyword evidence="1" id="KW-0175">Coiled coil</keyword>
<dbReference type="InterPro" id="IPR026636">
    <property type="entry name" value="MPHOSPH9"/>
</dbReference>
<feature type="region of interest" description="Disordered" evidence="2">
    <location>
        <begin position="330"/>
        <end position="389"/>
    </location>
</feature>
<feature type="coiled-coil region" evidence="1">
    <location>
        <begin position="670"/>
        <end position="830"/>
    </location>
</feature>
<dbReference type="PANTHER" id="PTHR14926">
    <property type="entry name" value="M-PHASE PHOSPHOPROTEIN 9"/>
    <property type="match status" value="1"/>
</dbReference>
<dbReference type="Ensembl" id="ENSMALT00000001322.1">
    <property type="protein sequence ID" value="ENSMALP00000001278.1"/>
    <property type="gene ID" value="ENSMALG00000000973.1"/>
</dbReference>
<feature type="compositionally biased region" description="Basic residues" evidence="2">
    <location>
        <begin position="1114"/>
        <end position="1125"/>
    </location>
</feature>
<feature type="compositionally biased region" description="Low complexity" evidence="2">
    <location>
        <begin position="903"/>
        <end position="914"/>
    </location>
</feature>
<feature type="compositionally biased region" description="Basic and acidic residues" evidence="2">
    <location>
        <begin position="1130"/>
        <end position="1140"/>
    </location>
</feature>
<evidence type="ECO:0000256" key="1">
    <source>
        <dbReference type="SAM" id="Coils"/>
    </source>
</evidence>
<dbReference type="GeneID" id="109951200"/>
<dbReference type="PANTHER" id="PTHR14926:SF1">
    <property type="entry name" value="M-PHASE PHOSPHOPROTEIN 9"/>
    <property type="match status" value="1"/>
</dbReference>
<feature type="region of interest" description="Disordered" evidence="2">
    <location>
        <begin position="1008"/>
        <end position="1095"/>
    </location>
</feature>
<feature type="region of interest" description="Disordered" evidence="2">
    <location>
        <begin position="881"/>
        <end position="949"/>
    </location>
</feature>
<accession>A0A3Q3IBZ3</accession>
<feature type="compositionally biased region" description="Polar residues" evidence="2">
    <location>
        <begin position="342"/>
        <end position="354"/>
    </location>
</feature>
<evidence type="ECO:0000313" key="3">
    <source>
        <dbReference type="Ensembl" id="ENSMALP00000001278.1"/>
    </source>
</evidence>
<feature type="region of interest" description="Disordered" evidence="2">
    <location>
        <begin position="1110"/>
        <end position="1171"/>
    </location>
</feature>
<evidence type="ECO:0000313" key="4">
    <source>
        <dbReference type="Proteomes" id="UP000261600"/>
    </source>
</evidence>
<feature type="region of interest" description="Disordered" evidence="2">
    <location>
        <begin position="513"/>
        <end position="606"/>
    </location>
</feature>
<feature type="region of interest" description="Disordered" evidence="2">
    <location>
        <begin position="1"/>
        <end position="61"/>
    </location>
</feature>
<feature type="compositionally biased region" description="Polar residues" evidence="2">
    <location>
        <begin position="1"/>
        <end position="11"/>
    </location>
</feature>
<feature type="compositionally biased region" description="Polar residues" evidence="2">
    <location>
        <begin position="459"/>
        <end position="468"/>
    </location>
</feature>
<sequence length="1257" mass="139004">MSTDDTISEDVSSLGPLSHCHVGDGGKESETSLVSSEATSASGLAVSEGRHTTSQTTGGTVESRHVDITPACNKIRSLCLSTDEAFEQGKNLPFINPSSLETLRALVQEIQSSGGTDPEIWKDCEGRWLHLFQLVEKQYQEQILAQQEQYQCQIQLIQDEIKALVHLQNRQTGIQPHTEFSPMSVTKTTNNTSPLISSGCTVNKHVPSDNDSLAAPAHTPFSSPSPPLLRLEANQGEEQATTVLSSGYGTLSAWETGLEPAGSLREDEEGGKERGKHHWFSNIQEDTDTVAIGCQQDFASERNLGEEEENPFIYQQKTSGTGQLLTSWAQRQKLKPKKSKGPVSSQTLEYQEQPHSPRESHRQSPPESTDSQDQHRPAGPSSSSFPLRRTDSLMSEASGLTYWRLNESDLYHSLPDSFDRGAYHLLQEASMSLTPSQEPQLSLREIYQNRQRTEWEGSAMSSPSSPQVLTLDPAANTQQSDRTSGFTSPSHFSSPSLVTQPLLHQRVETPVTPDSMVECSPNPGDTDCISDTSSVSAAGPSPSKVQSTWGNTSQAVLSTSQDRTQASHTTNQQHRASAPLASEEEGSHTHTSTLKPSPGSGATLRHAVSPHVDRASSLEDPVVLSLLRQNLREKYSRHVADLKAYYESEIQILRDRLKLRDLPQDLEKSNQALTERCKHLEEALVEATRRIQELEATNRSLGEKLADWPERYAVAGATVKSMQQRLEESKRSAKEKDALSARLKSHIRQLEDAAQRACREADEKEARREREHKMLQDLLREYDSLVKEHEGVKNNLVSTENKLVEASDQISELKRVISKLESQVKQLEHENQARARYASHNNTQPSGVGFFHHPDLLLSPSKCQTEPNVTCRKPPALLSQQFHSGRKSPFPPANQASIHKKSPSSGSGSSVDTGSAGGSWRCASPPECEQSLAQTRRPAEKETGWREGSCALTPMMRALIELEETRATESRAPWVGSQRTTVGFVEMRHKKPIQERVRLQADREVVSPGGVEAGNERGVGTKSHRGAGSAAALLRAQRSLSPEGHRSASLPPPAHRNIPTATPTKRETLLTPLSAKSSPKRCPTENYSTAFGHMMPREEHLLKRFDGHVDQRRHSFHSSSSRKRLQFTSAEREDDHRQLESCDSAKPPDGSSQLGWEEQGACTGSDQQDACEDSAPLLPDKLHSLAEAEKLFDELTQEKLQIEAALSRMPVAGGRVSLQTRLDEVALENRLERLNRELGHIRMTLKRFHVLRTSANI</sequence>
<reference evidence="3" key="1">
    <citation type="submission" date="2025-08" db="UniProtKB">
        <authorList>
            <consortium name="Ensembl"/>
        </authorList>
    </citation>
    <scope>IDENTIFICATION</scope>
</reference>
<dbReference type="GO" id="GO:0005814">
    <property type="term" value="C:centriole"/>
    <property type="evidence" value="ECO:0007669"/>
    <property type="project" value="TreeGrafter"/>
</dbReference>
<protein>
    <recommendedName>
        <fullName evidence="5">M-phase phosphoprotein 9</fullName>
    </recommendedName>
</protein>
<dbReference type="AlphaFoldDB" id="A0A3Q3IBZ3"/>
<dbReference type="RefSeq" id="XP_020441198.1">
    <property type="nucleotide sequence ID" value="XM_020585542.1"/>
</dbReference>
<feature type="compositionally biased region" description="Basic and acidic residues" evidence="2">
    <location>
        <begin position="355"/>
        <end position="364"/>
    </location>
</feature>
<feature type="compositionally biased region" description="Low complexity" evidence="2">
    <location>
        <begin position="1026"/>
        <end position="1041"/>
    </location>
</feature>
<dbReference type="Proteomes" id="UP000261600">
    <property type="component" value="Unplaced"/>
</dbReference>
<evidence type="ECO:0008006" key="5">
    <source>
        <dbReference type="Google" id="ProtNLM"/>
    </source>
</evidence>